<feature type="transmembrane region" description="Helical" evidence="1">
    <location>
        <begin position="79"/>
        <end position="102"/>
    </location>
</feature>
<keyword evidence="1" id="KW-0472">Membrane</keyword>
<sequence length="205" mass="22028">MTDLGEPAVRSDRRPRPFAIATGTVVLAAALGQLAPGGYIAWRWAFGHGYADLALAGVLAIPAVGLRKTARWWTTSLKVVGLTLSGLALVFGLYGALCLSWLGGHFHLARTSPAPHRPYTLRVYEGDYVLDQVWQLSIRSGSGPTSREWVFGCLLGDDAYNAFTSAEWLDAGHIVVMTSDPTRRHVVTVDGNGHPHGRVGTYGGC</sequence>
<feature type="transmembrane region" description="Helical" evidence="1">
    <location>
        <begin position="48"/>
        <end position="67"/>
    </location>
</feature>
<dbReference type="RefSeq" id="WP_398282505.1">
    <property type="nucleotide sequence ID" value="NZ_JBITLV010000005.1"/>
</dbReference>
<dbReference type="EMBL" id="JBITLV010000005">
    <property type="protein sequence ID" value="MFI7588622.1"/>
    <property type="molecule type" value="Genomic_DNA"/>
</dbReference>
<dbReference type="Proteomes" id="UP001612915">
    <property type="component" value="Unassembled WGS sequence"/>
</dbReference>
<feature type="transmembrane region" description="Helical" evidence="1">
    <location>
        <begin position="18"/>
        <end position="42"/>
    </location>
</feature>
<keyword evidence="1" id="KW-1133">Transmembrane helix</keyword>
<evidence type="ECO:0000313" key="3">
    <source>
        <dbReference type="Proteomes" id="UP001612915"/>
    </source>
</evidence>
<name>A0ABW8ARV8_9ACTN</name>
<gene>
    <name evidence="2" type="ORF">ACIB24_16245</name>
</gene>
<proteinExistence type="predicted"/>
<evidence type="ECO:0000313" key="2">
    <source>
        <dbReference type="EMBL" id="MFI7588622.1"/>
    </source>
</evidence>
<comment type="caution">
    <text evidence="2">The sequence shown here is derived from an EMBL/GenBank/DDBJ whole genome shotgun (WGS) entry which is preliminary data.</text>
</comment>
<keyword evidence="3" id="KW-1185">Reference proteome</keyword>
<reference evidence="2 3" key="1">
    <citation type="submission" date="2024-10" db="EMBL/GenBank/DDBJ databases">
        <title>The Natural Products Discovery Center: Release of the First 8490 Sequenced Strains for Exploring Actinobacteria Biosynthetic Diversity.</title>
        <authorList>
            <person name="Kalkreuter E."/>
            <person name="Kautsar S.A."/>
            <person name="Yang D."/>
            <person name="Bader C.D."/>
            <person name="Teijaro C.N."/>
            <person name="Fluegel L."/>
            <person name="Davis C.M."/>
            <person name="Simpson J.R."/>
            <person name="Lauterbach L."/>
            <person name="Steele A.D."/>
            <person name="Gui C."/>
            <person name="Meng S."/>
            <person name="Li G."/>
            <person name="Viehrig K."/>
            <person name="Ye F."/>
            <person name="Su P."/>
            <person name="Kiefer A.F."/>
            <person name="Nichols A."/>
            <person name="Cepeda A.J."/>
            <person name="Yan W."/>
            <person name="Fan B."/>
            <person name="Jiang Y."/>
            <person name="Adhikari A."/>
            <person name="Zheng C.-J."/>
            <person name="Schuster L."/>
            <person name="Cowan T.M."/>
            <person name="Smanski M.J."/>
            <person name="Chevrette M.G."/>
            <person name="De Carvalho L.P.S."/>
            <person name="Shen B."/>
        </authorList>
    </citation>
    <scope>NUCLEOTIDE SEQUENCE [LARGE SCALE GENOMIC DNA]</scope>
    <source>
        <strain evidence="2 3">NPDC049639</strain>
    </source>
</reference>
<protein>
    <submittedName>
        <fullName evidence="2">Uncharacterized protein</fullName>
    </submittedName>
</protein>
<organism evidence="2 3">
    <name type="scientific">Spongisporangium articulatum</name>
    <dbReference type="NCBI Taxonomy" id="3362603"/>
    <lineage>
        <taxon>Bacteria</taxon>
        <taxon>Bacillati</taxon>
        <taxon>Actinomycetota</taxon>
        <taxon>Actinomycetes</taxon>
        <taxon>Kineosporiales</taxon>
        <taxon>Kineosporiaceae</taxon>
        <taxon>Spongisporangium</taxon>
    </lineage>
</organism>
<accession>A0ABW8ARV8</accession>
<keyword evidence="1" id="KW-0812">Transmembrane</keyword>
<evidence type="ECO:0000256" key="1">
    <source>
        <dbReference type="SAM" id="Phobius"/>
    </source>
</evidence>